<organism evidence="1 2">
    <name type="scientific">Schizophyllum amplum</name>
    <dbReference type="NCBI Taxonomy" id="97359"/>
    <lineage>
        <taxon>Eukaryota</taxon>
        <taxon>Fungi</taxon>
        <taxon>Dikarya</taxon>
        <taxon>Basidiomycota</taxon>
        <taxon>Agaricomycotina</taxon>
        <taxon>Agaricomycetes</taxon>
        <taxon>Agaricomycetidae</taxon>
        <taxon>Agaricales</taxon>
        <taxon>Schizophyllaceae</taxon>
        <taxon>Schizophyllum</taxon>
    </lineage>
</organism>
<comment type="caution">
    <text evidence="1">The sequence shown here is derived from an EMBL/GenBank/DDBJ whole genome shotgun (WGS) entry which is preliminary data.</text>
</comment>
<dbReference type="Proteomes" id="UP000320762">
    <property type="component" value="Unassembled WGS sequence"/>
</dbReference>
<gene>
    <name evidence="1" type="ORF">BD626DRAFT_497037</name>
</gene>
<name>A0A550CDQ8_9AGAR</name>
<sequence>MPDVFVSDSNTTVRVSCNEMQGCVDDQPNTYFISVGCRGAIQRPVSAPAGLQGFWSPCCCRRAGCPPVLHLTFGRLGSCDSGSLRNRRVTCVMLDLSGSGISSATRLRVAATPCPRSAPASEHKRACSTRPRVSFDARRRARSDIDDRLPKVADKATTPAVKLNIFHVPCSAVPVRHRGR</sequence>
<keyword evidence="2" id="KW-1185">Reference proteome</keyword>
<accession>A0A550CDQ8</accession>
<reference evidence="1 2" key="1">
    <citation type="journal article" date="2019" name="New Phytol.">
        <title>Comparative genomics reveals unique wood-decay strategies and fruiting body development in the Schizophyllaceae.</title>
        <authorList>
            <person name="Almasi E."/>
            <person name="Sahu N."/>
            <person name="Krizsan K."/>
            <person name="Balint B."/>
            <person name="Kovacs G.M."/>
            <person name="Kiss B."/>
            <person name="Cseklye J."/>
            <person name="Drula E."/>
            <person name="Henrissat B."/>
            <person name="Nagy I."/>
            <person name="Chovatia M."/>
            <person name="Adam C."/>
            <person name="LaButti K."/>
            <person name="Lipzen A."/>
            <person name="Riley R."/>
            <person name="Grigoriev I.V."/>
            <person name="Nagy L.G."/>
        </authorList>
    </citation>
    <scope>NUCLEOTIDE SEQUENCE [LARGE SCALE GENOMIC DNA]</scope>
    <source>
        <strain evidence="1 2">NL-1724</strain>
    </source>
</reference>
<dbReference type="AlphaFoldDB" id="A0A550CDQ8"/>
<evidence type="ECO:0000313" key="2">
    <source>
        <dbReference type="Proteomes" id="UP000320762"/>
    </source>
</evidence>
<evidence type="ECO:0000313" key="1">
    <source>
        <dbReference type="EMBL" id="TRM62940.1"/>
    </source>
</evidence>
<dbReference type="EMBL" id="VDMD01000011">
    <property type="protein sequence ID" value="TRM62940.1"/>
    <property type="molecule type" value="Genomic_DNA"/>
</dbReference>
<proteinExistence type="predicted"/>
<protein>
    <submittedName>
        <fullName evidence="1">Uncharacterized protein</fullName>
    </submittedName>
</protein>